<evidence type="ECO:0000259" key="5">
    <source>
        <dbReference type="PROSITE" id="PS50878"/>
    </source>
</evidence>
<dbReference type="InterPro" id="IPR043502">
    <property type="entry name" value="DNA/RNA_pol_sf"/>
</dbReference>
<evidence type="ECO:0008006" key="8">
    <source>
        <dbReference type="Google" id="ProtNLM"/>
    </source>
</evidence>
<organism evidence="6 7">
    <name type="scientific">Vitis vinifera</name>
    <name type="common">Grape</name>
    <dbReference type="NCBI Taxonomy" id="29760"/>
    <lineage>
        <taxon>Eukaryota</taxon>
        <taxon>Viridiplantae</taxon>
        <taxon>Streptophyta</taxon>
        <taxon>Embryophyta</taxon>
        <taxon>Tracheophyta</taxon>
        <taxon>Spermatophyta</taxon>
        <taxon>Magnoliopsida</taxon>
        <taxon>eudicotyledons</taxon>
        <taxon>Gunneridae</taxon>
        <taxon>Pentapetalae</taxon>
        <taxon>rosids</taxon>
        <taxon>Vitales</taxon>
        <taxon>Vitaceae</taxon>
        <taxon>Viteae</taxon>
        <taxon>Vitis</taxon>
    </lineage>
</organism>
<feature type="domain" description="PCI" evidence="4">
    <location>
        <begin position="968"/>
        <end position="1128"/>
    </location>
</feature>
<dbReference type="Proteomes" id="UP001227230">
    <property type="component" value="Chromosome 15"/>
</dbReference>
<dbReference type="SUPFAM" id="SSF56219">
    <property type="entry name" value="DNase I-like"/>
    <property type="match status" value="1"/>
</dbReference>
<keyword evidence="2" id="KW-0736">Signalosome</keyword>
<reference evidence="6 7" key="1">
    <citation type="journal article" date="2023" name="Hortic Res">
        <title>The complete reference genome for grapevine (Vitis vinifera L.) genetics and breeding.</title>
        <authorList>
            <person name="Shi X."/>
            <person name="Cao S."/>
            <person name="Wang X."/>
            <person name="Huang S."/>
            <person name="Wang Y."/>
            <person name="Liu Z."/>
            <person name="Liu W."/>
            <person name="Leng X."/>
            <person name="Peng Y."/>
            <person name="Wang N."/>
            <person name="Wang Y."/>
            <person name="Ma Z."/>
            <person name="Xu X."/>
            <person name="Zhang F."/>
            <person name="Xue H."/>
            <person name="Zhong H."/>
            <person name="Wang Y."/>
            <person name="Zhang K."/>
            <person name="Velt A."/>
            <person name="Avia K."/>
            <person name="Holtgrawe D."/>
            <person name="Grimplet J."/>
            <person name="Matus J.T."/>
            <person name="Ware D."/>
            <person name="Wu X."/>
            <person name="Wang H."/>
            <person name="Liu C."/>
            <person name="Fang Y."/>
            <person name="Rustenholz C."/>
            <person name="Cheng Z."/>
            <person name="Xiao H."/>
            <person name="Zhou Y."/>
        </authorList>
    </citation>
    <scope>NUCLEOTIDE SEQUENCE [LARGE SCALE GENOMIC DNA]</scope>
    <source>
        <strain evidence="7">cv. Pinot noir / PN40024</strain>
        <tissue evidence="6">Leaf</tissue>
    </source>
</reference>
<name>A0ABY9DF19_VITVI</name>
<evidence type="ECO:0000313" key="6">
    <source>
        <dbReference type="EMBL" id="WKA05339.1"/>
    </source>
</evidence>
<comment type="similarity">
    <text evidence="1">Belongs to the CSN7/EIF3M family. CSN7 subfamily.</text>
</comment>
<dbReference type="InterPro" id="IPR000717">
    <property type="entry name" value="PCI_dom"/>
</dbReference>
<dbReference type="Gene3D" id="3.60.10.10">
    <property type="entry name" value="Endonuclease/exonuclease/phosphatase"/>
    <property type="match status" value="1"/>
</dbReference>
<dbReference type="InterPro" id="IPR026960">
    <property type="entry name" value="RVT-Znf"/>
</dbReference>
<evidence type="ECO:0000256" key="3">
    <source>
        <dbReference type="SAM" id="MobiDB-lite"/>
    </source>
</evidence>
<dbReference type="PROSITE" id="PS50250">
    <property type="entry name" value="PCI"/>
    <property type="match status" value="1"/>
</dbReference>
<feature type="region of interest" description="Disordered" evidence="3">
    <location>
        <begin position="1208"/>
        <end position="1228"/>
    </location>
</feature>
<dbReference type="Pfam" id="PF00078">
    <property type="entry name" value="RVT_1"/>
    <property type="match status" value="1"/>
</dbReference>
<dbReference type="Pfam" id="PF01399">
    <property type="entry name" value="PCI"/>
    <property type="match status" value="1"/>
</dbReference>
<dbReference type="PROSITE" id="PS50878">
    <property type="entry name" value="RT_POL"/>
    <property type="match status" value="1"/>
</dbReference>
<feature type="domain" description="Reverse transcriptase" evidence="5">
    <location>
        <begin position="321"/>
        <end position="601"/>
    </location>
</feature>
<dbReference type="PANTHER" id="PTHR15350">
    <property type="entry name" value="COP9 SIGNALOSOME COMPLEX SUBUNIT 7/DENDRITIC CELL PROTEIN GA17"/>
    <property type="match status" value="1"/>
</dbReference>
<dbReference type="InterPro" id="IPR036691">
    <property type="entry name" value="Endo/exonu/phosph_ase_sf"/>
</dbReference>
<dbReference type="Pfam" id="PF13966">
    <property type="entry name" value="zf-RVT"/>
    <property type="match status" value="1"/>
</dbReference>
<dbReference type="CDD" id="cd01650">
    <property type="entry name" value="RT_nLTR_like"/>
    <property type="match status" value="1"/>
</dbReference>
<evidence type="ECO:0000256" key="2">
    <source>
        <dbReference type="ARBA" id="ARBA00022790"/>
    </source>
</evidence>
<evidence type="ECO:0000313" key="7">
    <source>
        <dbReference type="Proteomes" id="UP001227230"/>
    </source>
</evidence>
<dbReference type="Pfam" id="PF22061">
    <property type="entry name" value="CSN7_HB_subdom"/>
    <property type="match status" value="1"/>
</dbReference>
<dbReference type="InterPro" id="IPR000477">
    <property type="entry name" value="RT_dom"/>
</dbReference>
<dbReference type="SUPFAM" id="SSF56672">
    <property type="entry name" value="DNA/RNA polymerases"/>
    <property type="match status" value="1"/>
</dbReference>
<proteinExistence type="inferred from homology"/>
<gene>
    <name evidence="6" type="ORF">VitviT2T_023313</name>
</gene>
<dbReference type="EMBL" id="CP126662">
    <property type="protein sequence ID" value="WKA05339.1"/>
    <property type="molecule type" value="Genomic_DNA"/>
</dbReference>
<dbReference type="InterPro" id="IPR045237">
    <property type="entry name" value="COPS7/eIF3m"/>
</dbReference>
<dbReference type="SMART" id="SM00088">
    <property type="entry name" value="PINT"/>
    <property type="match status" value="1"/>
</dbReference>
<feature type="compositionally biased region" description="Basic residues" evidence="3">
    <location>
        <begin position="1219"/>
        <end position="1228"/>
    </location>
</feature>
<dbReference type="PANTHER" id="PTHR15350:SF5">
    <property type="entry name" value="COP9 SIGNALOSOME COMPLEX SUBUNIT 7"/>
    <property type="match status" value="1"/>
</dbReference>
<evidence type="ECO:0000259" key="4">
    <source>
        <dbReference type="PROSITE" id="PS50250"/>
    </source>
</evidence>
<sequence length="1228" mass="140600">MRRFAQVADELGLRDIPMQGGVFTWSGGPNNQSWARLDRFLVNTSWLDQFSSVLQSRLPRPLSDHFPVSLEGGGLRRGPSPFRFENMWLKVEGFQDMIRRWWWEIEVRGSASYRLATKLKEIKQKLKGWNKEVFGNLGCNKAAALQQVEFWDRVESERILSMEETELKNEAKVNYQKWVLLEETHWRQLSREIWLREGDRNTGYFHRIANANRRNNYLDRIKIDGVSLTEEQEVRDGVTNAYQKLLSKEAGWQADIGRLCLDQISEQDAENLESPFSEEEVHSALLEMNGDKAPGPDGFTVAFWQSCWGFVKEEILAMFKEFHEQKTFLKSLNNTFLVLIPKKGGAEDIGDFRPISLLGGLYKLLAKVLANRLKKVIGKVVSPAQNAFVMGRQILDASLIANEVIDSWQKRKEKGVICKLDIEKAYDSLNWQFLMKVLQKMGFGQKWLGWMWRCISTARFSVLVNGVPAGFFPSTKGLRQGDPLSPYLFVMGMEVLGILLRRAVEGGFLSGCSIREGGERALNISHLFFADDTIIFCEANKEHLSHLSWVLFWFEAASGLKINLSKSEIIPVGEVDDIEELAAEVGCRVGSLPSQYLGLPLGAPNRASSMWDGVEERVRRRLALWKRQYISKGGRITLIKSTMASIPIYQMSLFRMPNIVVRRLEKLQRDFLWGGGNMERKAHLVKWEIVCGDKGRGGLGLRRLGLMNKALLGKWIWRYACERENLWKQVILAKYGQEEYGWRSKKPNGAFGVGAWKEIMKENEWCWDSLELRVGKGNKIRFWTDVWCAGTTLSQSFPHLFALAVDRNATVEEMWDQNSDQGGWNLRFLRNFNDWEVGMVGDLLLKLRGLRPTLEEDSISWKGGKSGRYKVKMAYSGLVNPSDIVFPEKSIWVNSVPTKVAFFVWEASWEKVLTLDRLQRRGWHLPNCYFLCGCAEESVNHILIHCTVVRALWELVLGLVGVNRKLSSIMDIEQRQAELIDAFVKQASTHNGSALATVILDATSHPSLFAFSEILAVPNVVELGGTENSVYLDMLRLFAHGTWSDYKSNVDRLPQLVPDQALKLKQLTVLTLAETNKVLPYDQLMQELDVTNVRELEDFLINECMYAGIVRGKLDQLRRCFEVQFAAGRDLRPGQLGCMIQTLSNWLGTSDNLLLSIQEKIKWADTMSELDKKHRKEVEERVEEVKKSFSVKADIDFRGHEEIYSEPGGVMDYEEDRSRPKRRRHPIS</sequence>
<keyword evidence="7" id="KW-1185">Reference proteome</keyword>
<evidence type="ECO:0000256" key="1">
    <source>
        <dbReference type="ARBA" id="ARBA00008482"/>
    </source>
</evidence>
<protein>
    <recommendedName>
        <fullName evidence="8">COP9 signalosome complex subunit 7</fullName>
    </recommendedName>
</protein>
<accession>A0ABY9DF19</accession>